<reference evidence="2 3" key="1">
    <citation type="submission" date="2018-10" db="EMBL/GenBank/DDBJ databases">
        <title>Sequencing the genomes of 1000 actinobacteria strains.</title>
        <authorList>
            <person name="Klenk H.-P."/>
        </authorList>
    </citation>
    <scope>NUCLEOTIDE SEQUENCE [LARGE SCALE GENOMIC DNA]</scope>
    <source>
        <strain evidence="2 3">DSM 17894</strain>
    </source>
</reference>
<proteinExistence type="predicted"/>
<feature type="transmembrane region" description="Helical" evidence="1">
    <location>
        <begin position="7"/>
        <end position="29"/>
    </location>
</feature>
<dbReference type="AlphaFoldDB" id="A0A495IAI1"/>
<evidence type="ECO:0000313" key="2">
    <source>
        <dbReference type="EMBL" id="RKR73014.1"/>
    </source>
</evidence>
<feature type="transmembrane region" description="Helical" evidence="1">
    <location>
        <begin position="41"/>
        <end position="65"/>
    </location>
</feature>
<comment type="caution">
    <text evidence="2">The sequence shown here is derived from an EMBL/GenBank/DDBJ whole genome shotgun (WGS) entry which is preliminary data.</text>
</comment>
<keyword evidence="1" id="KW-1133">Transmembrane helix</keyword>
<protein>
    <submittedName>
        <fullName evidence="2">Phospholipase D-like protein</fullName>
    </submittedName>
</protein>
<evidence type="ECO:0000256" key="1">
    <source>
        <dbReference type="SAM" id="Phobius"/>
    </source>
</evidence>
<accession>A0A495IAI1</accession>
<dbReference type="RefSeq" id="WP_121367932.1">
    <property type="nucleotide sequence ID" value="NZ_RBKS01000001.1"/>
</dbReference>
<keyword evidence="1" id="KW-0472">Membrane</keyword>
<sequence>MLVDLGGWSHFVILGVVLAVFVVSLVMVWQSAGRGTVERVVWTALIVFIPVVGILAWQGNFWIGLAMKRLNRPRGNAS</sequence>
<keyword evidence="1" id="KW-0812">Transmembrane</keyword>
<dbReference type="EMBL" id="RBKS01000001">
    <property type="protein sequence ID" value="RKR73014.1"/>
    <property type="molecule type" value="Genomic_DNA"/>
</dbReference>
<organism evidence="2 3">
    <name type="scientific">Frondihabitans australicus</name>
    <dbReference type="NCBI Taxonomy" id="386892"/>
    <lineage>
        <taxon>Bacteria</taxon>
        <taxon>Bacillati</taxon>
        <taxon>Actinomycetota</taxon>
        <taxon>Actinomycetes</taxon>
        <taxon>Micrococcales</taxon>
        <taxon>Microbacteriaceae</taxon>
        <taxon>Frondihabitans</taxon>
    </lineage>
</organism>
<dbReference type="Proteomes" id="UP000280008">
    <property type="component" value="Unassembled WGS sequence"/>
</dbReference>
<gene>
    <name evidence="2" type="ORF">C8E83_0096</name>
</gene>
<name>A0A495IAI1_9MICO</name>
<evidence type="ECO:0000313" key="3">
    <source>
        <dbReference type="Proteomes" id="UP000280008"/>
    </source>
</evidence>
<keyword evidence="3" id="KW-1185">Reference proteome</keyword>